<dbReference type="EMBL" id="CM003528">
    <property type="protein sequence ID" value="RCV05502.1"/>
    <property type="molecule type" value="Genomic_DNA"/>
</dbReference>
<name>A0A368PIN3_SETIT</name>
<feature type="compositionally biased region" description="Basic and acidic residues" evidence="1">
    <location>
        <begin position="1"/>
        <end position="28"/>
    </location>
</feature>
<protein>
    <submittedName>
        <fullName evidence="2">Uncharacterized protein</fullName>
    </submittedName>
</protein>
<organism evidence="2">
    <name type="scientific">Setaria italica</name>
    <name type="common">Foxtail millet</name>
    <name type="synonym">Panicum italicum</name>
    <dbReference type="NCBI Taxonomy" id="4555"/>
    <lineage>
        <taxon>Eukaryota</taxon>
        <taxon>Viridiplantae</taxon>
        <taxon>Streptophyta</taxon>
        <taxon>Embryophyta</taxon>
        <taxon>Tracheophyta</taxon>
        <taxon>Spermatophyta</taxon>
        <taxon>Magnoliopsida</taxon>
        <taxon>Liliopsida</taxon>
        <taxon>Poales</taxon>
        <taxon>Poaceae</taxon>
        <taxon>PACMAD clade</taxon>
        <taxon>Panicoideae</taxon>
        <taxon>Panicodae</taxon>
        <taxon>Paniceae</taxon>
        <taxon>Cenchrinae</taxon>
        <taxon>Setaria</taxon>
    </lineage>
</organism>
<dbReference type="AlphaFoldDB" id="A0A368PIN3"/>
<sequence length="208" mass="24353">MRVREDGERREEVGGGVERCGEAGELPHRRARRRLGALLDGEDGGVDGREQRGGLIVRLVRPLPRRARPLQRHGRRRRRRVRRLRQRRRRRRVHRPQRRRVRTRRRRRLHHVQVQPQAGWYAGRRHCNASTTATATTNSQTITLPSSCSEGEMNSSRYSWINSTTINPKTQEQDYVFATAGLLWAEEMKKQSRELARTQEQKQGNSLS</sequence>
<proteinExistence type="predicted"/>
<evidence type="ECO:0000256" key="1">
    <source>
        <dbReference type="SAM" id="MobiDB-lite"/>
    </source>
</evidence>
<accession>A0A368PIN3</accession>
<reference evidence="2" key="1">
    <citation type="journal article" date="2012" name="Nat. Biotechnol.">
        <title>Reference genome sequence of the model plant Setaria.</title>
        <authorList>
            <person name="Bennetzen J.L."/>
            <person name="Schmutz J."/>
            <person name="Wang H."/>
            <person name="Percifield R."/>
            <person name="Hawkins J."/>
            <person name="Pontaroli A.C."/>
            <person name="Estep M."/>
            <person name="Feng L."/>
            <person name="Vaughn J.N."/>
            <person name="Grimwood J."/>
            <person name="Jenkins J."/>
            <person name="Barry K."/>
            <person name="Lindquist E."/>
            <person name="Hellsten U."/>
            <person name="Deshpande S."/>
            <person name="Wang X."/>
            <person name="Wu X."/>
            <person name="Mitros T."/>
            <person name="Triplett J."/>
            <person name="Yang X."/>
            <person name="Ye C.Y."/>
            <person name="Mauro-Herrera M."/>
            <person name="Wang L."/>
            <person name="Li P."/>
            <person name="Sharma M."/>
            <person name="Sharma R."/>
            <person name="Ronald P.C."/>
            <person name="Panaud O."/>
            <person name="Kellogg E.A."/>
            <person name="Brutnell T.P."/>
            <person name="Doust A.N."/>
            <person name="Tuskan G.A."/>
            <person name="Rokhsar D."/>
            <person name="Devos K.M."/>
        </authorList>
    </citation>
    <scope>NUCLEOTIDE SEQUENCE [LARGE SCALE GENOMIC DNA]</scope>
    <source>
        <strain evidence="2">Yugu1</strain>
    </source>
</reference>
<feature type="region of interest" description="Disordered" evidence="1">
    <location>
        <begin position="1"/>
        <end position="31"/>
    </location>
</feature>
<evidence type="ECO:0000313" key="2">
    <source>
        <dbReference type="EMBL" id="RCV05502.1"/>
    </source>
</evidence>
<gene>
    <name evidence="2" type="ORF">SETIT_1G089500v2</name>
</gene>
<reference evidence="2" key="2">
    <citation type="submission" date="2015-07" db="EMBL/GenBank/DDBJ databases">
        <authorList>
            <person name="Noorani M."/>
        </authorList>
    </citation>
    <scope>NUCLEOTIDE SEQUENCE</scope>
    <source>
        <strain evidence="2">Yugu1</strain>
    </source>
</reference>
<feature type="region of interest" description="Disordered" evidence="1">
    <location>
        <begin position="66"/>
        <end position="106"/>
    </location>
</feature>